<feature type="compositionally biased region" description="Basic and acidic residues" evidence="1">
    <location>
        <begin position="21"/>
        <end position="41"/>
    </location>
</feature>
<feature type="region of interest" description="Disordered" evidence="1">
    <location>
        <begin position="1"/>
        <end position="67"/>
    </location>
</feature>
<proteinExistence type="predicted"/>
<gene>
    <name evidence="2" type="ORF">LAESUDRAFT_731864</name>
</gene>
<dbReference type="RefSeq" id="XP_040758585.1">
    <property type="nucleotide sequence ID" value="XM_040910129.1"/>
</dbReference>
<keyword evidence="3" id="KW-1185">Reference proteome</keyword>
<dbReference type="AlphaFoldDB" id="A0A165BE18"/>
<evidence type="ECO:0000313" key="2">
    <source>
        <dbReference type="EMBL" id="KZT00845.1"/>
    </source>
</evidence>
<accession>A0A165BE18</accession>
<dbReference type="EMBL" id="KV427675">
    <property type="protein sequence ID" value="KZT00845.1"/>
    <property type="molecule type" value="Genomic_DNA"/>
</dbReference>
<feature type="compositionally biased region" description="Pro residues" evidence="1">
    <location>
        <begin position="42"/>
        <end position="52"/>
    </location>
</feature>
<organism evidence="2 3">
    <name type="scientific">Laetiporus sulphureus 93-53</name>
    <dbReference type="NCBI Taxonomy" id="1314785"/>
    <lineage>
        <taxon>Eukaryota</taxon>
        <taxon>Fungi</taxon>
        <taxon>Dikarya</taxon>
        <taxon>Basidiomycota</taxon>
        <taxon>Agaricomycotina</taxon>
        <taxon>Agaricomycetes</taxon>
        <taxon>Polyporales</taxon>
        <taxon>Laetiporus</taxon>
    </lineage>
</organism>
<sequence>MLFQAHVGFPDPSTRSGTYPEGHEKACARTELDKCEQRPFPRDPLPSSPRSPPSSRQSKCSIMKKKE</sequence>
<name>A0A165BE18_9APHY</name>
<dbReference type="Proteomes" id="UP000076871">
    <property type="component" value="Unassembled WGS sequence"/>
</dbReference>
<evidence type="ECO:0000313" key="3">
    <source>
        <dbReference type="Proteomes" id="UP000076871"/>
    </source>
</evidence>
<reference evidence="2 3" key="1">
    <citation type="journal article" date="2016" name="Mol. Biol. Evol.">
        <title>Comparative Genomics of Early-Diverging Mushroom-Forming Fungi Provides Insights into the Origins of Lignocellulose Decay Capabilities.</title>
        <authorList>
            <person name="Nagy L.G."/>
            <person name="Riley R."/>
            <person name="Tritt A."/>
            <person name="Adam C."/>
            <person name="Daum C."/>
            <person name="Floudas D."/>
            <person name="Sun H."/>
            <person name="Yadav J.S."/>
            <person name="Pangilinan J."/>
            <person name="Larsson K.H."/>
            <person name="Matsuura K."/>
            <person name="Barry K."/>
            <person name="Labutti K."/>
            <person name="Kuo R."/>
            <person name="Ohm R.A."/>
            <person name="Bhattacharya S.S."/>
            <person name="Shirouzu T."/>
            <person name="Yoshinaga Y."/>
            <person name="Martin F.M."/>
            <person name="Grigoriev I.V."/>
            <person name="Hibbett D.S."/>
        </authorList>
    </citation>
    <scope>NUCLEOTIDE SEQUENCE [LARGE SCALE GENOMIC DNA]</scope>
    <source>
        <strain evidence="2 3">93-53</strain>
    </source>
</reference>
<dbReference type="InParanoid" id="A0A165BE18"/>
<dbReference type="GeneID" id="63827158"/>
<protein>
    <submittedName>
        <fullName evidence="2">Uncharacterized protein</fullName>
    </submittedName>
</protein>
<evidence type="ECO:0000256" key="1">
    <source>
        <dbReference type="SAM" id="MobiDB-lite"/>
    </source>
</evidence>